<dbReference type="EMBL" id="MFKF01000285">
    <property type="protein sequence ID" value="OGG46768.1"/>
    <property type="molecule type" value="Genomic_DNA"/>
</dbReference>
<dbReference type="AlphaFoldDB" id="A0A1F6CC44"/>
<evidence type="ECO:0000313" key="2">
    <source>
        <dbReference type="EMBL" id="OGG46768.1"/>
    </source>
</evidence>
<protein>
    <recommendedName>
        <fullName evidence="1">Uroporphyrinogen decarboxylase (URO-D) domain-containing protein</fullName>
    </recommendedName>
</protein>
<reference evidence="2 3" key="1">
    <citation type="journal article" date="2016" name="Nat. Commun.">
        <title>Thousands of microbial genomes shed light on interconnected biogeochemical processes in an aquifer system.</title>
        <authorList>
            <person name="Anantharaman K."/>
            <person name="Brown C.T."/>
            <person name="Hug L.A."/>
            <person name="Sharon I."/>
            <person name="Castelle C.J."/>
            <person name="Probst A.J."/>
            <person name="Thomas B.C."/>
            <person name="Singh A."/>
            <person name="Wilkins M.J."/>
            <person name="Karaoz U."/>
            <person name="Brodie E.L."/>
            <person name="Williams K.H."/>
            <person name="Hubbard S.S."/>
            <person name="Banfield J.F."/>
        </authorList>
    </citation>
    <scope>NUCLEOTIDE SEQUENCE [LARGE SCALE GENOMIC DNA]</scope>
    <source>
        <strain evidence="3">RIFCSPLOWO2_12_FULL_64_10</strain>
    </source>
</reference>
<dbReference type="InterPro" id="IPR052024">
    <property type="entry name" value="Methanogen_methyltrans"/>
</dbReference>
<dbReference type="PANTHER" id="PTHR47099">
    <property type="entry name" value="METHYLCOBAMIDE:COM METHYLTRANSFERASE MTBA"/>
    <property type="match status" value="1"/>
</dbReference>
<proteinExistence type="predicted"/>
<gene>
    <name evidence="2" type="ORF">A3F84_12455</name>
</gene>
<evidence type="ECO:0000259" key="1">
    <source>
        <dbReference type="Pfam" id="PF01208"/>
    </source>
</evidence>
<dbReference type="Gene3D" id="3.20.20.210">
    <property type="match status" value="1"/>
</dbReference>
<dbReference type="PANTHER" id="PTHR47099:SF1">
    <property type="entry name" value="METHYLCOBAMIDE:COM METHYLTRANSFERASE MTBA"/>
    <property type="match status" value="1"/>
</dbReference>
<dbReference type="InterPro" id="IPR038071">
    <property type="entry name" value="UROD/MetE-like_sf"/>
</dbReference>
<organism evidence="2 3">
    <name type="scientific">Handelsmanbacteria sp. (strain RIFCSPLOWO2_12_FULL_64_10)</name>
    <dbReference type="NCBI Taxonomy" id="1817868"/>
    <lineage>
        <taxon>Bacteria</taxon>
        <taxon>Candidatus Handelsmaniibacteriota</taxon>
    </lineage>
</organism>
<name>A0A1F6CC44_HANXR</name>
<accession>A0A1F6CC44</accession>
<dbReference type="GO" id="GO:0004853">
    <property type="term" value="F:uroporphyrinogen decarboxylase activity"/>
    <property type="evidence" value="ECO:0007669"/>
    <property type="project" value="InterPro"/>
</dbReference>
<feature type="domain" description="Uroporphyrinogen decarboxylase (URO-D)" evidence="1">
    <location>
        <begin position="17"/>
        <end position="368"/>
    </location>
</feature>
<comment type="caution">
    <text evidence="2">The sequence shown here is derived from an EMBL/GenBank/DDBJ whole genome shotgun (WGS) entry which is preliminary data.</text>
</comment>
<sequence length="376" mass="42546">MDANPQHAQEAMELWGAYAREENARVPITFACDEQVWLKVSGHTFREFYADPEVHLKVQLEGRRWFYENVVGDTKPPGRWPVTVQLWMEEDEYFGCETVYQEDDYAWSRPLLMGREDLLAHLADLDPEAQVRKGRAFWMYEALKGLTEGLTFGGRPVEVVRPGGSTHGIFTKAAEIRGIDRICVDLYDDPDFVERLLQVVTEKTIGRIRAWHRLATGREAEGPSEGGFGFCDDSLQLISSAMYERMVLPWHERLYTAVTRGRRSLHLCGLSSQHYRTLRERLNVTSLDGPGIFADLGHYLKTLGPDFSFASARIDSSTLAQGTPAEIEGAMRKLLSPEAKIPGRFQVLGYVTRETPPENVRACYGAGRKWGAIEKG</sequence>
<dbReference type="Proteomes" id="UP000178606">
    <property type="component" value="Unassembled WGS sequence"/>
</dbReference>
<dbReference type="GO" id="GO:0006779">
    <property type="term" value="P:porphyrin-containing compound biosynthetic process"/>
    <property type="evidence" value="ECO:0007669"/>
    <property type="project" value="InterPro"/>
</dbReference>
<dbReference type="SUPFAM" id="SSF51726">
    <property type="entry name" value="UROD/MetE-like"/>
    <property type="match status" value="1"/>
</dbReference>
<dbReference type="InterPro" id="IPR000257">
    <property type="entry name" value="Uroporphyrinogen_deCOase"/>
</dbReference>
<evidence type="ECO:0000313" key="3">
    <source>
        <dbReference type="Proteomes" id="UP000178606"/>
    </source>
</evidence>
<dbReference type="Pfam" id="PF01208">
    <property type="entry name" value="URO-D"/>
    <property type="match status" value="1"/>
</dbReference>